<evidence type="ECO:0000313" key="2">
    <source>
        <dbReference type="EMBL" id="ROJ33090.1"/>
    </source>
</evidence>
<dbReference type="EMBL" id="RJVU01061675">
    <property type="protein sequence ID" value="ROJ33090.1"/>
    <property type="molecule type" value="Genomic_DNA"/>
</dbReference>
<gene>
    <name evidence="2" type="ORF">DPX16_17912</name>
</gene>
<protein>
    <submittedName>
        <fullName evidence="2">Protein Shroom4</fullName>
    </submittedName>
</protein>
<dbReference type="GO" id="GO:0030864">
    <property type="term" value="C:cortical actin cytoskeleton"/>
    <property type="evidence" value="ECO:0007669"/>
    <property type="project" value="TreeGrafter"/>
</dbReference>
<dbReference type="PANTHER" id="PTHR15012">
    <property type="entry name" value="APICAL PROTEIN/SHROOM-RELATED"/>
    <property type="match status" value="1"/>
</dbReference>
<name>A0A3N0XST5_ANAGA</name>
<dbReference type="Gene3D" id="2.30.42.10">
    <property type="match status" value="1"/>
</dbReference>
<reference evidence="2 3" key="1">
    <citation type="submission" date="2018-10" db="EMBL/GenBank/DDBJ databases">
        <title>Genome assembly for a Yunnan-Guizhou Plateau 3E fish, Anabarilius grahami (Regan), and its evolutionary and genetic applications.</title>
        <authorList>
            <person name="Jiang W."/>
        </authorList>
    </citation>
    <scope>NUCLEOTIDE SEQUENCE [LARGE SCALE GENOMIC DNA]</scope>
    <source>
        <strain evidence="2">AG-KIZ</strain>
        <tissue evidence="2">Muscle</tissue>
    </source>
</reference>
<dbReference type="OrthoDB" id="10063560at2759"/>
<keyword evidence="3" id="KW-1185">Reference proteome</keyword>
<evidence type="ECO:0000259" key="1">
    <source>
        <dbReference type="PROSITE" id="PS50106"/>
    </source>
</evidence>
<proteinExistence type="predicted"/>
<dbReference type="InterPro" id="IPR001478">
    <property type="entry name" value="PDZ"/>
</dbReference>
<dbReference type="PROSITE" id="PS50106">
    <property type="entry name" value="PDZ"/>
    <property type="match status" value="1"/>
</dbReference>
<dbReference type="GO" id="GO:0007015">
    <property type="term" value="P:actin filament organization"/>
    <property type="evidence" value="ECO:0007669"/>
    <property type="project" value="TreeGrafter"/>
</dbReference>
<dbReference type="GO" id="GO:0016324">
    <property type="term" value="C:apical plasma membrane"/>
    <property type="evidence" value="ECO:0007669"/>
    <property type="project" value="TreeGrafter"/>
</dbReference>
<sequence length="215" mass="23819">MPLGLMLGLGDREPIIHCCRGLRSIQTLYSLQIGFHAPTLINAMNTRTDLVLDVLTQGVVEVLSTLAAYEIEEGGKAAQCKKLRVGDELVNINGSALYGSRQEALILIKGSYRVLKIVVRRVNEVLCVVESGLDVQSNSRVLNVRLLHVTTIVYTLIAILIHQNFHSKKLVCFIQPRNIAFMSSGHTAVGCFDVPFRQEQRDAGGLAIFRYSDRI</sequence>
<feature type="domain" description="PDZ" evidence="1">
    <location>
        <begin position="70"/>
        <end position="123"/>
    </location>
</feature>
<dbReference type="GO" id="GO:0043296">
    <property type="term" value="C:apical junction complex"/>
    <property type="evidence" value="ECO:0007669"/>
    <property type="project" value="TreeGrafter"/>
</dbReference>
<organism evidence="2 3">
    <name type="scientific">Anabarilius grahami</name>
    <name type="common">Kanglang fish</name>
    <name type="synonym">Barilius grahami</name>
    <dbReference type="NCBI Taxonomy" id="495550"/>
    <lineage>
        <taxon>Eukaryota</taxon>
        <taxon>Metazoa</taxon>
        <taxon>Chordata</taxon>
        <taxon>Craniata</taxon>
        <taxon>Vertebrata</taxon>
        <taxon>Euteleostomi</taxon>
        <taxon>Actinopterygii</taxon>
        <taxon>Neopterygii</taxon>
        <taxon>Teleostei</taxon>
        <taxon>Ostariophysi</taxon>
        <taxon>Cypriniformes</taxon>
        <taxon>Xenocyprididae</taxon>
        <taxon>Xenocypridinae</taxon>
        <taxon>Xenocypridinae incertae sedis</taxon>
        <taxon>Anabarilius</taxon>
    </lineage>
</organism>
<dbReference type="PANTHER" id="PTHR15012:SF35">
    <property type="entry name" value="PROTEIN SHROOM4"/>
    <property type="match status" value="1"/>
</dbReference>
<dbReference type="GO" id="GO:0051015">
    <property type="term" value="F:actin filament binding"/>
    <property type="evidence" value="ECO:0007669"/>
    <property type="project" value="InterPro"/>
</dbReference>
<evidence type="ECO:0000313" key="3">
    <source>
        <dbReference type="Proteomes" id="UP000281406"/>
    </source>
</evidence>
<comment type="caution">
    <text evidence="2">The sequence shown here is derived from an EMBL/GenBank/DDBJ whole genome shotgun (WGS) entry which is preliminary data.</text>
</comment>
<dbReference type="SUPFAM" id="SSF50156">
    <property type="entry name" value="PDZ domain-like"/>
    <property type="match status" value="1"/>
</dbReference>
<dbReference type="InterPro" id="IPR027685">
    <property type="entry name" value="Shroom_fam"/>
</dbReference>
<dbReference type="AlphaFoldDB" id="A0A3N0XST5"/>
<dbReference type="Proteomes" id="UP000281406">
    <property type="component" value="Unassembled WGS sequence"/>
</dbReference>
<dbReference type="InterPro" id="IPR036034">
    <property type="entry name" value="PDZ_sf"/>
</dbReference>
<dbReference type="GO" id="GO:0005912">
    <property type="term" value="C:adherens junction"/>
    <property type="evidence" value="ECO:0007669"/>
    <property type="project" value="TreeGrafter"/>
</dbReference>
<accession>A0A3N0XST5</accession>